<feature type="region of interest" description="Disordered" evidence="2">
    <location>
        <begin position="64"/>
        <end position="129"/>
    </location>
</feature>
<gene>
    <name evidence="3" type="ORF">BMF94_2419</name>
</gene>
<dbReference type="InterPro" id="IPR051222">
    <property type="entry name" value="PPR/CCM1_RNA-binding"/>
</dbReference>
<name>A0A2S5BD10_9BASI</name>
<dbReference type="EMBL" id="PJQD01000023">
    <property type="protein sequence ID" value="POY74657.1"/>
    <property type="molecule type" value="Genomic_DNA"/>
</dbReference>
<feature type="compositionally biased region" description="Polar residues" evidence="2">
    <location>
        <begin position="64"/>
        <end position="73"/>
    </location>
</feature>
<proteinExistence type="predicted"/>
<evidence type="ECO:0000256" key="2">
    <source>
        <dbReference type="SAM" id="MobiDB-lite"/>
    </source>
</evidence>
<dbReference type="Proteomes" id="UP000237144">
    <property type="component" value="Unassembled WGS sequence"/>
</dbReference>
<evidence type="ECO:0000313" key="3">
    <source>
        <dbReference type="EMBL" id="POY74657.1"/>
    </source>
</evidence>
<comment type="caution">
    <text evidence="3">The sequence shown here is derived from an EMBL/GenBank/DDBJ whole genome shotgun (WGS) entry which is preliminary data.</text>
</comment>
<dbReference type="InterPro" id="IPR002885">
    <property type="entry name" value="PPR_rpt"/>
</dbReference>
<dbReference type="STRING" id="741276.A0A2S5BD10"/>
<keyword evidence="1" id="KW-0677">Repeat</keyword>
<feature type="region of interest" description="Disordered" evidence="2">
    <location>
        <begin position="361"/>
        <end position="381"/>
    </location>
</feature>
<dbReference type="OrthoDB" id="1908178at2759"/>
<dbReference type="Pfam" id="PF01535">
    <property type="entry name" value="PPR"/>
    <property type="match status" value="1"/>
</dbReference>
<sequence length="734" mass="80867">MVTARLRSAMRPWPALSSSTRTYSTSASSRAVFPLALASDARDDPQLQPPAWDDLIPHKLTNGAAISQQSHSGESSKKRRTAWLDPKPSSLHNTGPRTHTNRGWAQKRTSSDQQRAGLPPANDPNNISPFLPLVTRERNHLLAQLRQALHSRRPARTRMKSRRGTRPGDPSSPWDPDQVWAALARVLKYPEDVPTLPHSQFPSSTRTPAVLSADPSAHSLRDAGFFTSSRTADEEHALPEGDDFGRTKIPLSLPELRRAFTVFASSTPRTRNGLNRLLVVAELIAQKRGGDRPRAMLSPYHRDADGMEGDSHRLQGGGAGLRDKDWAALVSFVGANLRTARADPEVKSALALFSQRLEGRPPSSQAARARANPLSPSRARPTDERMLYNSLLHVVGRAKMWELFEQILQRMHDDAGLEPDAATFVELIKRDEQRGAPVSSAWAVFERGLARSTRGGQDETGAGALWNAIVSALGRRGMLPQAVELYEAMKAGKEVDVTQFRPVRDSSLDSPVALMATPPPPDDRAFTSLIQAHAYRGELARAIRILHDVLGPSGTRPAVHHFTSIFRAFVQHGQGRRGTAGFDRATLGGAHIRSHALRRDASALSALVSPSLRSPAPRKSEPEANPFTLAALSTLFESFLALAPPPRTIRADLPFLGARTAPSPKDMFWILFAFDRLSGGDSRIVLEVWTACERKFAKNGSGWTGWRMDKRVARMVETHRAVVVEHERRLRELE</sequence>
<organism evidence="3 4">
    <name type="scientific">Rhodotorula taiwanensis</name>
    <dbReference type="NCBI Taxonomy" id="741276"/>
    <lineage>
        <taxon>Eukaryota</taxon>
        <taxon>Fungi</taxon>
        <taxon>Dikarya</taxon>
        <taxon>Basidiomycota</taxon>
        <taxon>Pucciniomycotina</taxon>
        <taxon>Microbotryomycetes</taxon>
        <taxon>Sporidiobolales</taxon>
        <taxon>Sporidiobolaceae</taxon>
        <taxon>Rhodotorula</taxon>
    </lineage>
</organism>
<feature type="compositionally biased region" description="Basic residues" evidence="2">
    <location>
        <begin position="151"/>
        <end position="165"/>
    </location>
</feature>
<reference evidence="3 4" key="1">
    <citation type="journal article" date="2018" name="Front. Microbiol.">
        <title>Prospects for Fungal Bioremediation of Acidic Radioactive Waste Sites: Characterization and Genome Sequence of Rhodotorula taiwanensis MD1149.</title>
        <authorList>
            <person name="Tkavc R."/>
            <person name="Matrosova V.Y."/>
            <person name="Grichenko O.E."/>
            <person name="Gostincar C."/>
            <person name="Volpe R.P."/>
            <person name="Klimenkova P."/>
            <person name="Gaidamakova E.K."/>
            <person name="Zhou C.E."/>
            <person name="Stewart B.J."/>
            <person name="Lyman M.G."/>
            <person name="Malfatti S.A."/>
            <person name="Rubinfeld B."/>
            <person name="Courtot M."/>
            <person name="Singh J."/>
            <person name="Dalgard C.L."/>
            <person name="Hamilton T."/>
            <person name="Frey K.G."/>
            <person name="Gunde-Cimerman N."/>
            <person name="Dugan L."/>
            <person name="Daly M.J."/>
        </authorList>
    </citation>
    <scope>NUCLEOTIDE SEQUENCE [LARGE SCALE GENOMIC DNA]</scope>
    <source>
        <strain evidence="3 4">MD1149</strain>
    </source>
</reference>
<protein>
    <recommendedName>
        <fullName evidence="5">Pentacotripeptide-repeat region of PRORP domain-containing protein</fullName>
    </recommendedName>
</protein>
<evidence type="ECO:0000313" key="4">
    <source>
        <dbReference type="Proteomes" id="UP000237144"/>
    </source>
</evidence>
<dbReference type="AlphaFoldDB" id="A0A2S5BD10"/>
<accession>A0A2S5BD10</accession>
<feature type="region of interest" description="Disordered" evidence="2">
    <location>
        <begin position="151"/>
        <end position="176"/>
    </location>
</feature>
<feature type="region of interest" description="Disordered" evidence="2">
    <location>
        <begin position="1"/>
        <end position="21"/>
    </location>
</feature>
<evidence type="ECO:0008006" key="5">
    <source>
        <dbReference type="Google" id="ProtNLM"/>
    </source>
</evidence>
<dbReference type="PANTHER" id="PTHR47942">
    <property type="entry name" value="TETRATRICOPEPTIDE REPEAT (TPR)-LIKE SUPERFAMILY PROTEIN-RELATED"/>
    <property type="match status" value="1"/>
</dbReference>
<evidence type="ECO:0000256" key="1">
    <source>
        <dbReference type="ARBA" id="ARBA00022737"/>
    </source>
</evidence>
<dbReference type="PANTHER" id="PTHR47942:SF63">
    <property type="entry name" value="PENTATRICOPEPTIDE REPEAT-CONTAINING PROTEIN"/>
    <property type="match status" value="1"/>
</dbReference>
<dbReference type="NCBIfam" id="TIGR00756">
    <property type="entry name" value="PPR"/>
    <property type="match status" value="1"/>
</dbReference>
<dbReference type="InterPro" id="IPR011990">
    <property type="entry name" value="TPR-like_helical_dom_sf"/>
</dbReference>
<dbReference type="Gene3D" id="1.25.40.10">
    <property type="entry name" value="Tetratricopeptide repeat domain"/>
    <property type="match status" value="2"/>
</dbReference>
<feature type="compositionally biased region" description="Polar residues" evidence="2">
    <location>
        <begin position="90"/>
        <end position="114"/>
    </location>
</feature>
<keyword evidence="4" id="KW-1185">Reference proteome</keyword>